<dbReference type="KEGG" id="cmb:CSW64_16630"/>
<accession>A0A2D2B0Z0</accession>
<dbReference type="Proteomes" id="UP000228945">
    <property type="component" value="Chromosome"/>
</dbReference>
<feature type="region of interest" description="Disordered" evidence="4">
    <location>
        <begin position="1"/>
        <end position="21"/>
    </location>
</feature>
<evidence type="ECO:0000313" key="7">
    <source>
        <dbReference type="Proteomes" id="UP000228945"/>
    </source>
</evidence>
<dbReference type="InterPro" id="IPR018060">
    <property type="entry name" value="HTH_AraC"/>
</dbReference>
<dbReference type="PANTHER" id="PTHR46796">
    <property type="entry name" value="HTH-TYPE TRANSCRIPTIONAL ACTIVATOR RHAS-RELATED"/>
    <property type="match status" value="1"/>
</dbReference>
<protein>
    <recommendedName>
        <fullName evidence="5">HTH araC/xylS-type domain-containing protein</fullName>
    </recommendedName>
</protein>
<feature type="compositionally biased region" description="Low complexity" evidence="4">
    <location>
        <begin position="8"/>
        <end position="21"/>
    </location>
</feature>
<evidence type="ECO:0000256" key="3">
    <source>
        <dbReference type="ARBA" id="ARBA00023163"/>
    </source>
</evidence>
<dbReference type="GO" id="GO:0043565">
    <property type="term" value="F:sequence-specific DNA binding"/>
    <property type="evidence" value="ECO:0007669"/>
    <property type="project" value="InterPro"/>
</dbReference>
<evidence type="ECO:0000313" key="6">
    <source>
        <dbReference type="EMBL" id="ATQ43906.1"/>
    </source>
</evidence>
<dbReference type="OrthoDB" id="7285481at2"/>
<evidence type="ECO:0000256" key="1">
    <source>
        <dbReference type="ARBA" id="ARBA00023015"/>
    </source>
</evidence>
<evidence type="ECO:0000259" key="5">
    <source>
        <dbReference type="PROSITE" id="PS01124"/>
    </source>
</evidence>
<evidence type="ECO:0000256" key="2">
    <source>
        <dbReference type="ARBA" id="ARBA00023125"/>
    </source>
</evidence>
<feature type="domain" description="HTH araC/xylS-type" evidence="5">
    <location>
        <begin position="232"/>
        <end position="331"/>
    </location>
</feature>
<name>A0A2D2B0Z0_9CAUL</name>
<reference evidence="6 7" key="1">
    <citation type="submission" date="2017-10" db="EMBL/GenBank/DDBJ databases">
        <title>Genome sequence of Caulobacter mirabilis FWC38.</title>
        <authorList>
            <person name="Fiebig A."/>
            <person name="Crosson S."/>
        </authorList>
    </citation>
    <scope>NUCLEOTIDE SEQUENCE [LARGE SCALE GENOMIC DNA]</scope>
    <source>
        <strain evidence="6 7">FWC 38</strain>
    </source>
</reference>
<keyword evidence="3" id="KW-0804">Transcription</keyword>
<keyword evidence="2" id="KW-0238">DNA-binding</keyword>
<dbReference type="SUPFAM" id="SSF46689">
    <property type="entry name" value="Homeodomain-like"/>
    <property type="match status" value="2"/>
</dbReference>
<organism evidence="6 7">
    <name type="scientific">Caulobacter mirabilis</name>
    <dbReference type="NCBI Taxonomy" id="69666"/>
    <lineage>
        <taxon>Bacteria</taxon>
        <taxon>Pseudomonadati</taxon>
        <taxon>Pseudomonadota</taxon>
        <taxon>Alphaproteobacteria</taxon>
        <taxon>Caulobacterales</taxon>
        <taxon>Caulobacteraceae</taxon>
        <taxon>Caulobacter</taxon>
    </lineage>
</organism>
<dbReference type="Pfam" id="PF14525">
    <property type="entry name" value="AraC_binding_2"/>
    <property type="match status" value="1"/>
</dbReference>
<gene>
    <name evidence="6" type="ORF">CSW64_16630</name>
</gene>
<dbReference type="AlphaFoldDB" id="A0A2D2B0Z0"/>
<dbReference type="PROSITE" id="PS01124">
    <property type="entry name" value="HTH_ARAC_FAMILY_2"/>
    <property type="match status" value="1"/>
</dbReference>
<dbReference type="Pfam" id="PF12833">
    <property type="entry name" value="HTH_18"/>
    <property type="match status" value="1"/>
</dbReference>
<dbReference type="SMART" id="SM00342">
    <property type="entry name" value="HTH_ARAC"/>
    <property type="match status" value="1"/>
</dbReference>
<evidence type="ECO:0000256" key="4">
    <source>
        <dbReference type="SAM" id="MobiDB-lite"/>
    </source>
</evidence>
<keyword evidence="1" id="KW-0805">Transcription regulation</keyword>
<proteinExistence type="predicted"/>
<dbReference type="EMBL" id="CP024201">
    <property type="protein sequence ID" value="ATQ43906.1"/>
    <property type="molecule type" value="Genomic_DNA"/>
</dbReference>
<dbReference type="GO" id="GO:0003700">
    <property type="term" value="F:DNA-binding transcription factor activity"/>
    <property type="evidence" value="ECO:0007669"/>
    <property type="project" value="InterPro"/>
</dbReference>
<dbReference type="PANTHER" id="PTHR46796:SF12">
    <property type="entry name" value="HTH-TYPE DNA-BINDING TRANSCRIPTIONAL ACTIVATOR EUTR"/>
    <property type="match status" value="1"/>
</dbReference>
<feature type="region of interest" description="Disordered" evidence="4">
    <location>
        <begin position="341"/>
        <end position="365"/>
    </location>
</feature>
<dbReference type="InterPro" id="IPR050204">
    <property type="entry name" value="AraC_XylS_family_regulators"/>
</dbReference>
<dbReference type="Gene3D" id="1.10.10.60">
    <property type="entry name" value="Homeodomain-like"/>
    <property type="match status" value="1"/>
</dbReference>
<sequence>MREERMASVSVRGGVQGRSGEVSTEDVDRYSACLADTFGAFTVCKHKSRGRLGFSGSLNMMSGVTAYDIAYSGDQTIVPDYPHEGHAVVVSLDGSLIIDEGGRRYAVNGQQAAAVWSTAVERVQVIGHSRHYGVHVEAQAVNDRLARLLERPVRLPFVFSPERELASVVTPTFIGLIQTLSNAQLPGAAEAALGLTDNLQTAVVDLLLRTTSHNHTEALARPPALIAPRYVKRAIEYMNANLTQAVSQDDIADAAGVGVRALQYGFQRFVGASPMEHMRALRLAGARRDLERDRISSVAEIAAKWRFSNPGRFAAMFAKAYGVGPSEFREGWDRTVAYPVSRPSGAESDDRQVPARSMALARSGS</sequence>
<dbReference type="InterPro" id="IPR035418">
    <property type="entry name" value="AraC-bd_2"/>
</dbReference>
<keyword evidence="7" id="KW-1185">Reference proteome</keyword>
<dbReference type="InterPro" id="IPR009057">
    <property type="entry name" value="Homeodomain-like_sf"/>
</dbReference>